<dbReference type="RefSeq" id="WP_163655328.1">
    <property type="nucleotide sequence ID" value="NZ_JAAGRN010000007.1"/>
</dbReference>
<accession>A0A6B2R0E3</accession>
<protein>
    <submittedName>
        <fullName evidence="2">M48 family metallopeptidase</fullName>
    </submittedName>
</protein>
<name>A0A6B2R0E3_9BURK</name>
<dbReference type="Pfam" id="PF01863">
    <property type="entry name" value="YgjP-like"/>
    <property type="match status" value="1"/>
</dbReference>
<sequence length="279" mass="31981">MSQLDLLLTDDNTPIPDWVIPPAKLAPDTKWRLVKHGDHTVGFVLMRSRRRSIGFVIGDEGLRVTAPYWVTLSQIDAAVIEKMSWILSKLKDWQARKEQLALSHTRWQPGGQLPYLGCKIVLNSGVPGPHIQPGTTYFDGNPDSPQDGQTLWLPLPNDADTNRIRDMTQAWLQSRARVFFDNRINHFLSLTGLTIRQWRLSSAATRWGSCTSDGNIMLNWRLIHFSPIVIDYVIAHELSHLREMNHSQNFWSEVEQLFPDYQTARKMLNRHSPDGVPEI</sequence>
<dbReference type="Gene3D" id="3.30.2010.10">
    <property type="entry name" value="Metalloproteases ('zincins'), catalytic domain"/>
    <property type="match status" value="1"/>
</dbReference>
<dbReference type="InterPro" id="IPR053136">
    <property type="entry name" value="UTP_pyrophosphatase-like"/>
</dbReference>
<dbReference type="EMBL" id="JAAGRN010000007">
    <property type="protein sequence ID" value="NDY83781.1"/>
    <property type="molecule type" value="Genomic_DNA"/>
</dbReference>
<gene>
    <name evidence="2" type="ORF">G3I67_11100</name>
</gene>
<proteinExistence type="predicted"/>
<dbReference type="PANTHER" id="PTHR30399:SF1">
    <property type="entry name" value="UTP PYROPHOSPHATASE"/>
    <property type="match status" value="1"/>
</dbReference>
<organism evidence="2">
    <name type="scientific">Sheuella amnicola</name>
    <dbReference type="NCBI Taxonomy" id="2707330"/>
    <lineage>
        <taxon>Bacteria</taxon>
        <taxon>Pseudomonadati</taxon>
        <taxon>Pseudomonadota</taxon>
        <taxon>Betaproteobacteria</taxon>
        <taxon>Burkholderiales</taxon>
        <taxon>Alcaligenaceae</taxon>
        <taxon>Sheuella</taxon>
    </lineage>
</organism>
<dbReference type="PANTHER" id="PTHR30399">
    <property type="entry name" value="UNCHARACTERIZED PROTEIN YGJP"/>
    <property type="match status" value="1"/>
</dbReference>
<feature type="domain" description="YgjP-like metallopeptidase" evidence="1">
    <location>
        <begin position="53"/>
        <end position="271"/>
    </location>
</feature>
<comment type="caution">
    <text evidence="2">The sequence shown here is derived from an EMBL/GenBank/DDBJ whole genome shotgun (WGS) entry which is preliminary data.</text>
</comment>
<evidence type="ECO:0000313" key="2">
    <source>
        <dbReference type="EMBL" id="NDY83781.1"/>
    </source>
</evidence>
<reference evidence="2" key="1">
    <citation type="submission" date="2020-02" db="EMBL/GenBank/DDBJ databases">
        <authorList>
            <person name="Chen W.-M."/>
        </authorList>
    </citation>
    <scope>NUCLEOTIDE SEQUENCE</scope>
    <source>
        <strain evidence="2">NBD-18</strain>
    </source>
</reference>
<dbReference type="AlphaFoldDB" id="A0A6B2R0E3"/>
<evidence type="ECO:0000259" key="1">
    <source>
        <dbReference type="Pfam" id="PF01863"/>
    </source>
</evidence>
<dbReference type="CDD" id="cd07344">
    <property type="entry name" value="M48_yhfN_like"/>
    <property type="match status" value="1"/>
</dbReference>
<dbReference type="InterPro" id="IPR002725">
    <property type="entry name" value="YgjP-like_metallopeptidase"/>
</dbReference>